<gene>
    <name evidence="3" type="ORF">UFOPK3522_00264</name>
</gene>
<proteinExistence type="predicted"/>
<name>A0A6J5ZBQ6_9ZZZZ</name>
<keyword evidence="2" id="KW-0812">Transmembrane</keyword>
<dbReference type="EMBL" id="CAESAO010000011">
    <property type="protein sequence ID" value="CAB4337003.1"/>
    <property type="molecule type" value="Genomic_DNA"/>
</dbReference>
<sequence>MASEFQQAARAPGQTLSSPNTANARKSALVMGLFLFAYVLSTDDKGGSKFRRVYSTAVVFLMLSLLADFAPQVAGPMSVLIVLGLIITPQGQAALNKLPIGGTATKNTVVTKPNAPQNSANAAQ</sequence>
<evidence type="ECO:0000256" key="1">
    <source>
        <dbReference type="SAM" id="MobiDB-lite"/>
    </source>
</evidence>
<organism evidence="3">
    <name type="scientific">freshwater metagenome</name>
    <dbReference type="NCBI Taxonomy" id="449393"/>
    <lineage>
        <taxon>unclassified sequences</taxon>
        <taxon>metagenomes</taxon>
        <taxon>ecological metagenomes</taxon>
    </lineage>
</organism>
<feature type="transmembrane region" description="Helical" evidence="2">
    <location>
        <begin position="53"/>
        <end position="71"/>
    </location>
</feature>
<protein>
    <submittedName>
        <fullName evidence="3">Unannotated protein</fullName>
    </submittedName>
</protein>
<evidence type="ECO:0000313" key="3">
    <source>
        <dbReference type="EMBL" id="CAB4337003.1"/>
    </source>
</evidence>
<dbReference type="AlphaFoldDB" id="A0A6J5ZBQ6"/>
<reference evidence="3" key="1">
    <citation type="submission" date="2020-05" db="EMBL/GenBank/DDBJ databases">
        <authorList>
            <person name="Chiriac C."/>
            <person name="Salcher M."/>
            <person name="Ghai R."/>
            <person name="Kavagutti S V."/>
        </authorList>
    </citation>
    <scope>NUCLEOTIDE SEQUENCE</scope>
</reference>
<accession>A0A6J5ZBQ6</accession>
<keyword evidence="2" id="KW-1133">Transmembrane helix</keyword>
<keyword evidence="2" id="KW-0472">Membrane</keyword>
<feature type="region of interest" description="Disordered" evidence="1">
    <location>
        <begin position="1"/>
        <end position="20"/>
    </location>
</feature>
<evidence type="ECO:0000256" key="2">
    <source>
        <dbReference type="SAM" id="Phobius"/>
    </source>
</evidence>